<proteinExistence type="predicted"/>
<name>A0A395STD1_FUSSP</name>
<organism evidence="1 2">
    <name type="scientific">Fusarium sporotrichioides</name>
    <dbReference type="NCBI Taxonomy" id="5514"/>
    <lineage>
        <taxon>Eukaryota</taxon>
        <taxon>Fungi</taxon>
        <taxon>Dikarya</taxon>
        <taxon>Ascomycota</taxon>
        <taxon>Pezizomycotina</taxon>
        <taxon>Sordariomycetes</taxon>
        <taxon>Hypocreomycetidae</taxon>
        <taxon>Hypocreales</taxon>
        <taxon>Nectriaceae</taxon>
        <taxon>Fusarium</taxon>
    </lineage>
</organism>
<comment type="caution">
    <text evidence="1">The sequence shown here is derived from an EMBL/GenBank/DDBJ whole genome shotgun (WGS) entry which is preliminary data.</text>
</comment>
<dbReference type="AlphaFoldDB" id="A0A395STD1"/>
<evidence type="ECO:0000313" key="2">
    <source>
        <dbReference type="Proteomes" id="UP000266152"/>
    </source>
</evidence>
<sequence length="92" mass="11111">MNTQLHQAHRERSVYYFDGPDELKMVIRKNVEYCVRNCFMDQVQKAKDVFKDVKRLLPSTKEKKKHKKQKEVDEFCRNTDDHNHLYDDAGNH</sequence>
<dbReference type="Proteomes" id="UP000266152">
    <property type="component" value="Unassembled WGS sequence"/>
</dbReference>
<keyword evidence="2" id="KW-1185">Reference proteome</keyword>
<accession>A0A395STD1</accession>
<protein>
    <submittedName>
        <fullName evidence="1">Uncharacterized protein</fullName>
    </submittedName>
</protein>
<dbReference type="EMBL" id="PXOF01000014">
    <property type="protein sequence ID" value="RGP75566.1"/>
    <property type="molecule type" value="Genomic_DNA"/>
</dbReference>
<evidence type="ECO:0000313" key="1">
    <source>
        <dbReference type="EMBL" id="RGP75566.1"/>
    </source>
</evidence>
<reference evidence="1 2" key="1">
    <citation type="journal article" date="2018" name="PLoS Pathog.">
        <title>Evolution of structural diversity of trichothecenes, a family of toxins produced by plant pathogenic and entomopathogenic fungi.</title>
        <authorList>
            <person name="Proctor R.H."/>
            <person name="McCormick S.P."/>
            <person name="Kim H.S."/>
            <person name="Cardoza R.E."/>
            <person name="Stanley A.M."/>
            <person name="Lindo L."/>
            <person name="Kelly A."/>
            <person name="Brown D.W."/>
            <person name="Lee T."/>
            <person name="Vaughan M.M."/>
            <person name="Alexander N.J."/>
            <person name="Busman M."/>
            <person name="Gutierrez S."/>
        </authorList>
    </citation>
    <scope>NUCLEOTIDE SEQUENCE [LARGE SCALE GENOMIC DNA]</scope>
    <source>
        <strain evidence="1 2">NRRL 3299</strain>
    </source>
</reference>
<gene>
    <name evidence="1" type="ORF">FSPOR_674</name>
</gene>